<accession>A0A8J7C551</accession>
<organism evidence="1 2">
    <name type="scientific">Iningainema tapete BLCC-T55</name>
    <dbReference type="NCBI Taxonomy" id="2748662"/>
    <lineage>
        <taxon>Bacteria</taxon>
        <taxon>Bacillati</taxon>
        <taxon>Cyanobacteriota</taxon>
        <taxon>Cyanophyceae</taxon>
        <taxon>Nostocales</taxon>
        <taxon>Scytonemataceae</taxon>
        <taxon>Iningainema tapete</taxon>
    </lineage>
</organism>
<sequence>MSNQSRKTAIRFLKTIGFAIGTRIWIRVSWDHKTESAPNSWRKYRINNKTVYCQYIFCGRITGKGFSLTKCTYGGRDKYGNTIWKQSTKKHTDGFAHVFKLSRIGATISFYPNQPTRGISNNHVKSCQTIFYEIDDLPLENQWDALQQLKQKTNLEPAAVVFTGGKSLHCYFRAKTALTPEQWLVLNRKLTITQTSDPAICNLARAMRLPGLFRRRVVDGVLSKPIPITVEQWSNCQYSPEQLESALDSTGLFPYGLSDERWRKWVHLLRRKHNGEDVNPSSVLLLKELQQGVPNERLLLHSKRRTIQPLYRQNSTSLLLKQLRGSAETIPLSICLTQIDQTLIKQGDSQGNRNNSGYKLARNLLGTSAALEEQGIAYYPTPQSLFRQYCKRCNPPLDAEEALLIWQSANSKPAYPTRDTASIARSIKWWRSQHHSTE</sequence>
<reference evidence="1" key="1">
    <citation type="submission" date="2020-09" db="EMBL/GenBank/DDBJ databases">
        <title>Iningainema tapete sp. nov. (Scytonemataceae, Cyanobacteria) from greenhouses in central Florida (USA) produces two types of nodularin with biosynthetic potential for microcystin-LR and anabaenopeptins.</title>
        <authorList>
            <person name="Berthold D.E."/>
            <person name="Lefler F.W."/>
            <person name="Huang I.-S."/>
            <person name="Abdulla H."/>
            <person name="Zimba P.V."/>
            <person name="Laughinghouse H.D. IV."/>
        </authorList>
    </citation>
    <scope>NUCLEOTIDE SEQUENCE</scope>
    <source>
        <strain evidence="1">BLCCT55</strain>
    </source>
</reference>
<dbReference type="Proteomes" id="UP000629098">
    <property type="component" value="Unassembled WGS sequence"/>
</dbReference>
<evidence type="ECO:0008006" key="3">
    <source>
        <dbReference type="Google" id="ProtNLM"/>
    </source>
</evidence>
<evidence type="ECO:0000313" key="2">
    <source>
        <dbReference type="Proteomes" id="UP000629098"/>
    </source>
</evidence>
<dbReference type="RefSeq" id="WP_190827289.1">
    <property type="nucleotide sequence ID" value="NZ_CAWPPI010000040.1"/>
</dbReference>
<evidence type="ECO:0000313" key="1">
    <source>
        <dbReference type="EMBL" id="MBD2772574.1"/>
    </source>
</evidence>
<dbReference type="EMBL" id="JACXAE010000040">
    <property type="protein sequence ID" value="MBD2772574.1"/>
    <property type="molecule type" value="Genomic_DNA"/>
</dbReference>
<dbReference type="Gene3D" id="3.30.70.1790">
    <property type="entry name" value="RepB DNA-primase, N-terminal domain"/>
    <property type="match status" value="1"/>
</dbReference>
<protein>
    <recommendedName>
        <fullName evidence="3">Primase C-terminal 1 domain-containing protein</fullName>
    </recommendedName>
</protein>
<gene>
    <name evidence="1" type="ORF">ICL16_10930</name>
</gene>
<comment type="caution">
    <text evidence="1">The sequence shown here is derived from an EMBL/GenBank/DDBJ whole genome shotgun (WGS) entry which is preliminary data.</text>
</comment>
<proteinExistence type="predicted"/>
<keyword evidence="2" id="KW-1185">Reference proteome</keyword>
<name>A0A8J7C551_9CYAN</name>
<dbReference type="AlphaFoldDB" id="A0A8J7C551"/>